<name>A0A6J7ENQ8_9ZZZZ</name>
<evidence type="ECO:0000313" key="1">
    <source>
        <dbReference type="EMBL" id="CAB4885202.1"/>
    </source>
</evidence>
<accession>A0A6J7ENQ8</accession>
<proteinExistence type="predicted"/>
<dbReference type="AlphaFoldDB" id="A0A6J7ENQ8"/>
<organism evidence="1">
    <name type="scientific">freshwater metagenome</name>
    <dbReference type="NCBI Taxonomy" id="449393"/>
    <lineage>
        <taxon>unclassified sequences</taxon>
        <taxon>metagenomes</taxon>
        <taxon>ecological metagenomes</taxon>
    </lineage>
</organism>
<dbReference type="EMBL" id="CAFBLR010000233">
    <property type="protein sequence ID" value="CAB4885202.1"/>
    <property type="molecule type" value="Genomic_DNA"/>
</dbReference>
<reference evidence="1" key="1">
    <citation type="submission" date="2020-05" db="EMBL/GenBank/DDBJ databases">
        <authorList>
            <person name="Chiriac C."/>
            <person name="Salcher M."/>
            <person name="Ghai R."/>
            <person name="Kavagutti S V."/>
        </authorList>
    </citation>
    <scope>NUCLEOTIDE SEQUENCE</scope>
</reference>
<protein>
    <submittedName>
        <fullName evidence="1">Unannotated protein</fullName>
    </submittedName>
</protein>
<sequence length="73" mass="7910">MRNPLRSRFIASEPLRGVPSRITEVGPVTATQFGSDAVVQFVEYRPLERIEIGARDGQQVQPSASVLGPDVCG</sequence>
<gene>
    <name evidence="1" type="ORF">UFOPK3417_01823</name>
</gene>